<dbReference type="PROSITE" id="PS51318">
    <property type="entry name" value="TAT"/>
    <property type="match status" value="1"/>
</dbReference>
<sequence>MVLCSVVESRFRWAERWRSACHPKSDRWRSVMPVRRSDSGFGDGPSRRDVLKVAAAVTGGAALGLPGAGPAAAAGEQVPRADRTLVGAIRWDAYTGLDTRHGMGVNRLLSPEKYHFRMPYYSEITVPEPVLVNQGFDAEATGGAPSGWTVSAGTGTEVSVVQSPDREGKSVHLHDTSTAGMAAMSRTFAGQDRAVTVRWDWRETAAGGWSRALVGGGSTTVVDIATRREGGGKQLVCRTPSGTWQVVQAIADDTWYSIRVIVDPAPPVGATPWVDIFVDGVRKVYHTPLLGSPATLDRLHFQTNPSQTSDLYVDNVNVEVTESVNCDETSQAIMDQQIRYAHAAGIDYWAIDYYSHPELRQARDLYLSSAYKNQVNWCALITEWNWDTYLPELVTRFGESNYQKVLGGRPLIYFLGPTTADRVAKMRARTAEAGLADPYVVVMRWTAKDAAETKTAMGADAVSRYSTGQTNGAPYSSLTDLETRLWSEYATAAGQVIPTVSTGWDSRPQYDYPVPWGSQPSDDYLRHKDIWTQQATAAQIATHLGGAIRWSNTHPGSTPANAVLIYAWNEYLEGGWICPTLHELKDSGRPLRLDAIAGVPRTGVARPFNP</sequence>
<accession>A0ABR9MHI5</accession>
<dbReference type="NCBIfam" id="TIGR01409">
    <property type="entry name" value="TAT_signal_seq"/>
    <property type="match status" value="1"/>
</dbReference>
<dbReference type="InterPro" id="IPR006311">
    <property type="entry name" value="TAT_signal"/>
</dbReference>
<protein>
    <recommendedName>
        <fullName evidence="3">Twin-arginine translocation signal domain-containing protein</fullName>
    </recommendedName>
</protein>
<organism evidence="1 2">
    <name type="scientific">Nonomuraea angiospora</name>
    <dbReference type="NCBI Taxonomy" id="46172"/>
    <lineage>
        <taxon>Bacteria</taxon>
        <taxon>Bacillati</taxon>
        <taxon>Actinomycetota</taxon>
        <taxon>Actinomycetes</taxon>
        <taxon>Streptosporangiales</taxon>
        <taxon>Streptosporangiaceae</taxon>
        <taxon>Nonomuraea</taxon>
    </lineage>
</organism>
<dbReference type="EMBL" id="JADBEK010000001">
    <property type="protein sequence ID" value="MBE1592386.1"/>
    <property type="molecule type" value="Genomic_DNA"/>
</dbReference>
<dbReference type="Gene3D" id="3.20.20.80">
    <property type="entry name" value="Glycosidases"/>
    <property type="match status" value="1"/>
</dbReference>
<gene>
    <name evidence="1" type="ORF">H4W80_010644</name>
</gene>
<keyword evidence="2" id="KW-1185">Reference proteome</keyword>
<comment type="caution">
    <text evidence="1">The sequence shown here is derived from an EMBL/GenBank/DDBJ whole genome shotgun (WGS) entry which is preliminary data.</text>
</comment>
<dbReference type="Proteomes" id="UP000633509">
    <property type="component" value="Unassembled WGS sequence"/>
</dbReference>
<dbReference type="RefSeq" id="WP_192791924.1">
    <property type="nucleotide sequence ID" value="NZ_JADBEK010000001.1"/>
</dbReference>
<evidence type="ECO:0000313" key="1">
    <source>
        <dbReference type="EMBL" id="MBE1592386.1"/>
    </source>
</evidence>
<proteinExistence type="predicted"/>
<evidence type="ECO:0008006" key="3">
    <source>
        <dbReference type="Google" id="ProtNLM"/>
    </source>
</evidence>
<reference evidence="1 2" key="1">
    <citation type="submission" date="2020-10" db="EMBL/GenBank/DDBJ databases">
        <title>Sequencing the genomes of 1000 actinobacteria strains.</title>
        <authorList>
            <person name="Klenk H.-P."/>
        </authorList>
    </citation>
    <scope>NUCLEOTIDE SEQUENCE [LARGE SCALE GENOMIC DNA]</scope>
    <source>
        <strain evidence="1 2">DSM 43173</strain>
    </source>
</reference>
<dbReference type="InterPro" id="IPR019546">
    <property type="entry name" value="TAT_signal_bac_arc"/>
</dbReference>
<evidence type="ECO:0000313" key="2">
    <source>
        <dbReference type="Proteomes" id="UP000633509"/>
    </source>
</evidence>
<name>A0ABR9MHI5_9ACTN</name>